<feature type="non-terminal residue" evidence="2">
    <location>
        <position position="1"/>
    </location>
</feature>
<evidence type="ECO:0000313" key="1">
    <source>
        <dbReference type="EMBL" id="CAF4331250.1"/>
    </source>
</evidence>
<organism evidence="2 3">
    <name type="scientific">Rotaria magnacalcarata</name>
    <dbReference type="NCBI Taxonomy" id="392030"/>
    <lineage>
        <taxon>Eukaryota</taxon>
        <taxon>Metazoa</taxon>
        <taxon>Spiralia</taxon>
        <taxon>Gnathifera</taxon>
        <taxon>Rotifera</taxon>
        <taxon>Eurotatoria</taxon>
        <taxon>Bdelloidea</taxon>
        <taxon>Philodinida</taxon>
        <taxon>Philodinidae</taxon>
        <taxon>Rotaria</taxon>
    </lineage>
</organism>
<comment type="caution">
    <text evidence="2">The sequence shown here is derived from an EMBL/GenBank/DDBJ whole genome shotgun (WGS) entry which is preliminary data.</text>
</comment>
<dbReference type="Proteomes" id="UP000676336">
    <property type="component" value="Unassembled WGS sequence"/>
</dbReference>
<evidence type="ECO:0000313" key="2">
    <source>
        <dbReference type="EMBL" id="CAF4335621.1"/>
    </source>
</evidence>
<evidence type="ECO:0000313" key="3">
    <source>
        <dbReference type="Proteomes" id="UP000676336"/>
    </source>
</evidence>
<reference evidence="2" key="1">
    <citation type="submission" date="2021-02" db="EMBL/GenBank/DDBJ databases">
        <authorList>
            <person name="Nowell W R."/>
        </authorList>
    </citation>
    <scope>NUCLEOTIDE SEQUENCE</scope>
</reference>
<accession>A0A8S2UHA3</accession>
<proteinExistence type="predicted"/>
<dbReference type="AlphaFoldDB" id="A0A8S2UHA3"/>
<name>A0A8S2UHA3_9BILA</name>
<feature type="non-terminal residue" evidence="2">
    <location>
        <position position="30"/>
    </location>
</feature>
<protein>
    <submittedName>
        <fullName evidence="2">Uncharacterized protein</fullName>
    </submittedName>
</protein>
<gene>
    <name evidence="1" type="ORF">SMN809_LOCUS27384</name>
    <name evidence="2" type="ORF">SMN809_LOCUS27573</name>
</gene>
<dbReference type="EMBL" id="CAJOBI010043414">
    <property type="protein sequence ID" value="CAF4335621.1"/>
    <property type="molecule type" value="Genomic_DNA"/>
</dbReference>
<dbReference type="EMBL" id="CAJOBI010042550">
    <property type="protein sequence ID" value="CAF4331250.1"/>
    <property type="molecule type" value="Genomic_DNA"/>
</dbReference>
<sequence length="30" mass="3469">DVDDDELERLARINAEFNTNNLAEKPLKPK</sequence>